<sequence>MIFTGDEFREGLQTVAETLEKEKVKGSFFVTGRFLEDQKSAKLLHKLYRQGHYVGPHSDQHLLYAPWENRDSLLLSKTEFVNDLQVNLGKLHAIGIKRMDKFVAPYEWYNKQIAAWTKELGMDLYNFTPGLRTAADYTYPEMGTRYLSSEAILKQLTEYEQSNGLNGFQIIVHLGTDPKREDKLFNQLERLIDLLKNKNYKFVPLDEI</sequence>
<organism evidence="2 3">
    <name type="scientific">Sphingobacterium mizutaii</name>
    <dbReference type="NCBI Taxonomy" id="1010"/>
    <lineage>
        <taxon>Bacteria</taxon>
        <taxon>Pseudomonadati</taxon>
        <taxon>Bacteroidota</taxon>
        <taxon>Sphingobacteriia</taxon>
        <taxon>Sphingobacteriales</taxon>
        <taxon>Sphingobacteriaceae</taxon>
        <taxon>Sphingobacterium</taxon>
    </lineage>
</organism>
<dbReference type="RefSeq" id="WP_236736581.1">
    <property type="nucleotide sequence ID" value="NZ_CP158798.1"/>
</dbReference>
<proteinExistence type="predicted"/>
<dbReference type="Proteomes" id="UP000215355">
    <property type="component" value="Chromosome 1"/>
</dbReference>
<dbReference type="SUPFAM" id="SSF88713">
    <property type="entry name" value="Glycoside hydrolase/deacetylase"/>
    <property type="match status" value="1"/>
</dbReference>
<gene>
    <name evidence="2" type="ORF">SAMEA4412673_00382</name>
</gene>
<dbReference type="InterPro" id="IPR002509">
    <property type="entry name" value="NODB_dom"/>
</dbReference>
<dbReference type="KEGG" id="smiz:4412673_00382"/>
<dbReference type="PROSITE" id="PS51677">
    <property type="entry name" value="NODB"/>
    <property type="match status" value="1"/>
</dbReference>
<accession>A0AAJ5BYY9</accession>
<evidence type="ECO:0000259" key="1">
    <source>
        <dbReference type="PROSITE" id="PS51677"/>
    </source>
</evidence>
<dbReference type="GO" id="GO:0016810">
    <property type="term" value="F:hydrolase activity, acting on carbon-nitrogen (but not peptide) bonds"/>
    <property type="evidence" value="ECO:0007669"/>
    <property type="project" value="InterPro"/>
</dbReference>
<protein>
    <submittedName>
        <fullName evidence="2">Polysaccharide deacetylase family sporulation protein PdaB</fullName>
    </submittedName>
</protein>
<dbReference type="InterPro" id="IPR050248">
    <property type="entry name" value="Polysacc_deacetylase_ArnD"/>
</dbReference>
<dbReference type="PANTHER" id="PTHR10587">
    <property type="entry name" value="GLYCOSYL TRANSFERASE-RELATED"/>
    <property type="match status" value="1"/>
</dbReference>
<evidence type="ECO:0000313" key="2">
    <source>
        <dbReference type="EMBL" id="SNV40646.1"/>
    </source>
</evidence>
<reference evidence="2 3" key="1">
    <citation type="submission" date="2017-06" db="EMBL/GenBank/DDBJ databases">
        <authorList>
            <consortium name="Pathogen Informatics"/>
        </authorList>
    </citation>
    <scope>NUCLEOTIDE SEQUENCE [LARGE SCALE GENOMIC DNA]</scope>
    <source>
        <strain evidence="2 3">NCTC12149</strain>
    </source>
</reference>
<dbReference type="AlphaFoldDB" id="A0AAJ5BYY9"/>
<dbReference type="Gene3D" id="3.20.20.370">
    <property type="entry name" value="Glycoside hydrolase/deacetylase"/>
    <property type="match status" value="1"/>
</dbReference>
<evidence type="ECO:0000313" key="3">
    <source>
        <dbReference type="Proteomes" id="UP000215355"/>
    </source>
</evidence>
<dbReference type="InterPro" id="IPR011330">
    <property type="entry name" value="Glyco_hydro/deAcase_b/a-brl"/>
</dbReference>
<dbReference type="Pfam" id="PF01522">
    <property type="entry name" value="Polysacc_deac_1"/>
    <property type="match status" value="1"/>
</dbReference>
<name>A0AAJ5BYY9_9SPHI</name>
<dbReference type="GO" id="GO:0005975">
    <property type="term" value="P:carbohydrate metabolic process"/>
    <property type="evidence" value="ECO:0007669"/>
    <property type="project" value="InterPro"/>
</dbReference>
<dbReference type="CDD" id="cd10917">
    <property type="entry name" value="CE4_NodB_like_6s_7s"/>
    <property type="match status" value="1"/>
</dbReference>
<dbReference type="EMBL" id="LT906468">
    <property type="protein sequence ID" value="SNV40646.1"/>
    <property type="molecule type" value="Genomic_DNA"/>
</dbReference>
<feature type="domain" description="NodB homology" evidence="1">
    <location>
        <begin position="1"/>
        <end position="203"/>
    </location>
</feature>